<dbReference type="EMBL" id="EF082905">
    <property type="protein sequence ID" value="ABK22256.1"/>
    <property type="molecule type" value="mRNA"/>
</dbReference>
<dbReference type="Pfam" id="PF05755">
    <property type="entry name" value="REF"/>
    <property type="match status" value="1"/>
</dbReference>
<dbReference type="PANTHER" id="PTHR33732">
    <property type="entry name" value="REF/SRPP-LIKE PROTEIN OS05G0151300/LOC_OS05G05940"/>
    <property type="match status" value="1"/>
</dbReference>
<dbReference type="PANTHER" id="PTHR33732:SF3">
    <property type="entry name" value="OS07G0671800 PROTEIN"/>
    <property type="match status" value="1"/>
</dbReference>
<evidence type="ECO:0000313" key="3">
    <source>
        <dbReference type="EMBL" id="ACN40923.1"/>
    </source>
</evidence>
<evidence type="ECO:0000256" key="1">
    <source>
        <dbReference type="ARBA" id="ARBA00009737"/>
    </source>
</evidence>
<dbReference type="AlphaFoldDB" id="A9NNP5"/>
<name>A9NNP5_PICSI</name>
<protein>
    <recommendedName>
        <fullName evidence="4">Rubber elongation factor</fullName>
    </recommendedName>
</protein>
<evidence type="ECO:0008006" key="4">
    <source>
        <dbReference type="Google" id="ProtNLM"/>
    </source>
</evidence>
<evidence type="ECO:0000313" key="2">
    <source>
        <dbReference type="EMBL" id="ABK22256.1"/>
    </source>
</evidence>
<reference evidence="3" key="2">
    <citation type="submission" date="2009-02" db="EMBL/GenBank/DDBJ databases">
        <title>Full length sequence-verified cDNA sequences from Sitka spruce (Picea sitchensis).</title>
        <authorList>
            <person name="Reid K.E."/>
            <person name="Liao N."/>
            <person name="Ralph S."/>
            <person name="Kolosova N."/>
            <person name="Oddy C."/>
            <person name="Moore R."/>
            <person name="Mayo M."/>
            <person name="Wagner S."/>
            <person name="King J."/>
            <person name="Yanchuk A."/>
            <person name="Holt R."/>
            <person name="Jones S."/>
            <person name="Marra M."/>
            <person name="Ritland C.E."/>
            <person name="Ritland K."/>
            <person name="Bohlmann J."/>
        </authorList>
    </citation>
    <scope>NUCLEOTIDE SEQUENCE</scope>
    <source>
        <tissue evidence="3">Bark</tissue>
    </source>
</reference>
<sequence>MAVEEAEVETKQVQEEAKLKYLGFFQIAVLRAAVCLSSLYKYAKENAGPLKPGVDTVEQTVKTVVSPVYLKFDGKHLELLHFLDRKVDDTIGKVDEFVPPILKQRTCEVYDMAKQVPDVARSVISEIHRSGIIETASETARSLYTKSVKDLYTKHEPVAQEWGLFAYHKLLQLPLLPQLVHILIPTATYWTDKYNHTVVYLADRHYRLADFLPLVPVERIRKLLERDLEETKKAEIHTAS</sequence>
<dbReference type="OMA" id="YNQTVCY"/>
<dbReference type="InterPro" id="IPR008802">
    <property type="entry name" value="REF"/>
</dbReference>
<comment type="similarity">
    <text evidence="1">Belongs to the REF/SRPP family.</text>
</comment>
<dbReference type="EMBL" id="BT071464">
    <property type="protein sequence ID" value="ACN40923.1"/>
    <property type="molecule type" value="mRNA"/>
</dbReference>
<reference evidence="2" key="1">
    <citation type="journal article" date="2008" name="BMC Genomics">
        <title>A conifer genomics resource of 200,000 spruce (Picea spp.) ESTs and 6,464 high-quality, sequence-finished full-length cDNAs for Sitka spruce (Picea sitchensis).</title>
        <authorList>
            <person name="Ralph S.G."/>
            <person name="Chun H.J."/>
            <person name="Kolosova N."/>
            <person name="Cooper D."/>
            <person name="Oddy C."/>
            <person name="Ritland C.E."/>
            <person name="Kirkpatrick R."/>
            <person name="Moore R."/>
            <person name="Barber S."/>
            <person name="Holt R.A."/>
            <person name="Jones S.J."/>
            <person name="Marra M.A."/>
            <person name="Douglas C.J."/>
            <person name="Ritland K."/>
            <person name="Bohlmann J."/>
        </authorList>
    </citation>
    <scope>NUCLEOTIDE SEQUENCE</scope>
    <source>
        <tissue evidence="2">Green portion of the leader tissue</tissue>
    </source>
</reference>
<accession>A9NNP5</accession>
<proteinExistence type="evidence at transcript level"/>
<organism evidence="2">
    <name type="scientific">Picea sitchensis</name>
    <name type="common">Sitka spruce</name>
    <name type="synonym">Pinus sitchensis</name>
    <dbReference type="NCBI Taxonomy" id="3332"/>
    <lineage>
        <taxon>Eukaryota</taxon>
        <taxon>Viridiplantae</taxon>
        <taxon>Streptophyta</taxon>
        <taxon>Embryophyta</taxon>
        <taxon>Tracheophyta</taxon>
        <taxon>Spermatophyta</taxon>
        <taxon>Pinopsida</taxon>
        <taxon>Pinidae</taxon>
        <taxon>Conifers I</taxon>
        <taxon>Pinales</taxon>
        <taxon>Pinaceae</taxon>
        <taxon>Picea</taxon>
    </lineage>
</organism>